<evidence type="ECO:0000256" key="4">
    <source>
        <dbReference type="ARBA" id="ARBA00022989"/>
    </source>
</evidence>
<protein>
    <submittedName>
        <fullName evidence="8">GtrA family protein</fullName>
    </submittedName>
</protein>
<keyword evidence="5 6" id="KW-0472">Membrane</keyword>
<reference evidence="8 9" key="1">
    <citation type="submission" date="2020-12" db="EMBL/GenBank/DDBJ databases">
        <title>Revised draft genomes of Rhodomicrobium vannielii ATCC 17100 and Rhodomicrobium udaipurense JA643.</title>
        <authorList>
            <person name="Conners E.M."/>
            <person name="Davenport E.J."/>
            <person name="Bose A."/>
        </authorList>
    </citation>
    <scope>NUCLEOTIDE SEQUENCE [LARGE SCALE GENOMIC DNA]</scope>
    <source>
        <strain evidence="8 9">JA643</strain>
    </source>
</reference>
<dbReference type="GO" id="GO:0005886">
    <property type="term" value="C:plasma membrane"/>
    <property type="evidence" value="ECO:0007669"/>
    <property type="project" value="TreeGrafter"/>
</dbReference>
<organism evidence="8 9">
    <name type="scientific">Rhodomicrobium udaipurense</name>
    <dbReference type="NCBI Taxonomy" id="1202716"/>
    <lineage>
        <taxon>Bacteria</taxon>
        <taxon>Pseudomonadati</taxon>
        <taxon>Pseudomonadota</taxon>
        <taxon>Alphaproteobacteria</taxon>
        <taxon>Hyphomicrobiales</taxon>
        <taxon>Hyphomicrobiaceae</taxon>
        <taxon>Rhodomicrobium</taxon>
    </lineage>
</organism>
<evidence type="ECO:0000256" key="6">
    <source>
        <dbReference type="SAM" id="Phobius"/>
    </source>
</evidence>
<evidence type="ECO:0000256" key="5">
    <source>
        <dbReference type="ARBA" id="ARBA00023136"/>
    </source>
</evidence>
<accession>A0A8I1KL89</accession>
<feature type="transmembrane region" description="Helical" evidence="6">
    <location>
        <begin position="29"/>
        <end position="50"/>
    </location>
</feature>
<comment type="subcellular location">
    <subcellularLocation>
        <location evidence="1">Membrane</location>
        <topology evidence="1">Multi-pass membrane protein</topology>
    </subcellularLocation>
</comment>
<dbReference type="AlphaFoldDB" id="A0A8I1KL89"/>
<dbReference type="PANTHER" id="PTHR38459">
    <property type="entry name" value="PROPHAGE BACTOPRENOL-LINKED GLUCOSE TRANSLOCASE HOMOLOG"/>
    <property type="match status" value="1"/>
</dbReference>
<evidence type="ECO:0000313" key="8">
    <source>
        <dbReference type="EMBL" id="MBJ7545141.1"/>
    </source>
</evidence>
<dbReference type="Proteomes" id="UP000623250">
    <property type="component" value="Unassembled WGS sequence"/>
</dbReference>
<feature type="domain" description="GtrA/DPMS transmembrane" evidence="7">
    <location>
        <begin position="7"/>
        <end position="122"/>
    </location>
</feature>
<name>A0A8I1KL89_9HYPH</name>
<evidence type="ECO:0000256" key="3">
    <source>
        <dbReference type="ARBA" id="ARBA00022692"/>
    </source>
</evidence>
<dbReference type="EMBL" id="JAEMUK010000086">
    <property type="protein sequence ID" value="MBJ7545141.1"/>
    <property type="molecule type" value="Genomic_DNA"/>
</dbReference>
<dbReference type="InterPro" id="IPR007267">
    <property type="entry name" value="GtrA_DPMS_TM"/>
</dbReference>
<comment type="similarity">
    <text evidence="2">Belongs to the GtrA family.</text>
</comment>
<sequence>MRQIAIFVAVGCAAALTHLGVVALVVELLLLPPLAANVIGFGVAFFVSFAGHSRFTFPVSRESLGVARRRFFAVAFAGFAINQAAYAELLRVFGSTYYLPMLAAVILGVAVATFLLSKLWAFAQPQG</sequence>
<dbReference type="InterPro" id="IPR051401">
    <property type="entry name" value="GtrA_CellWall_Glycosyl"/>
</dbReference>
<dbReference type="GO" id="GO:0000271">
    <property type="term" value="P:polysaccharide biosynthetic process"/>
    <property type="evidence" value="ECO:0007669"/>
    <property type="project" value="InterPro"/>
</dbReference>
<keyword evidence="4 6" id="KW-1133">Transmembrane helix</keyword>
<dbReference type="Pfam" id="PF04138">
    <property type="entry name" value="GtrA_DPMS_TM"/>
    <property type="match status" value="1"/>
</dbReference>
<evidence type="ECO:0000256" key="2">
    <source>
        <dbReference type="ARBA" id="ARBA00009399"/>
    </source>
</evidence>
<dbReference type="PANTHER" id="PTHR38459:SF1">
    <property type="entry name" value="PROPHAGE BACTOPRENOL-LINKED GLUCOSE TRANSLOCASE HOMOLOG"/>
    <property type="match status" value="1"/>
</dbReference>
<evidence type="ECO:0000256" key="1">
    <source>
        <dbReference type="ARBA" id="ARBA00004141"/>
    </source>
</evidence>
<evidence type="ECO:0000313" key="9">
    <source>
        <dbReference type="Proteomes" id="UP000623250"/>
    </source>
</evidence>
<keyword evidence="3 6" id="KW-0812">Transmembrane</keyword>
<feature type="transmembrane region" description="Helical" evidence="6">
    <location>
        <begin position="97"/>
        <end position="116"/>
    </location>
</feature>
<comment type="caution">
    <text evidence="8">The sequence shown here is derived from an EMBL/GenBank/DDBJ whole genome shotgun (WGS) entry which is preliminary data.</text>
</comment>
<proteinExistence type="inferred from homology"/>
<feature type="transmembrane region" description="Helical" evidence="6">
    <location>
        <begin position="71"/>
        <end position="91"/>
    </location>
</feature>
<keyword evidence="9" id="KW-1185">Reference proteome</keyword>
<gene>
    <name evidence="8" type="ORF">JDN41_16435</name>
</gene>
<dbReference type="RefSeq" id="WP_013418449.1">
    <property type="nucleotide sequence ID" value="NZ_JAEMUK010000086.1"/>
</dbReference>
<evidence type="ECO:0000259" key="7">
    <source>
        <dbReference type="Pfam" id="PF04138"/>
    </source>
</evidence>